<accession>A0A9W7FJE5</accession>
<dbReference type="EMBL" id="BRXX01000459">
    <property type="protein sequence ID" value="GMI13165.1"/>
    <property type="molecule type" value="Genomic_DNA"/>
</dbReference>
<feature type="region of interest" description="Disordered" evidence="1">
    <location>
        <begin position="101"/>
        <end position="135"/>
    </location>
</feature>
<reference evidence="3" key="1">
    <citation type="journal article" date="2023" name="Commun. Biol.">
        <title>Genome analysis of Parmales, the sister group of diatoms, reveals the evolutionary specialization of diatoms from phago-mixotrophs to photoautotrophs.</title>
        <authorList>
            <person name="Ban H."/>
            <person name="Sato S."/>
            <person name="Yoshikawa S."/>
            <person name="Yamada K."/>
            <person name="Nakamura Y."/>
            <person name="Ichinomiya M."/>
            <person name="Sato N."/>
            <person name="Blanc-Mathieu R."/>
            <person name="Endo H."/>
            <person name="Kuwata A."/>
            <person name="Ogata H."/>
        </authorList>
    </citation>
    <scope>NUCLEOTIDE SEQUENCE [LARGE SCALE GENOMIC DNA]</scope>
    <source>
        <strain evidence="3">NIES 3699</strain>
    </source>
</reference>
<protein>
    <submittedName>
        <fullName evidence="2">Uncharacterized protein</fullName>
    </submittedName>
</protein>
<feature type="compositionally biased region" description="Polar residues" evidence="1">
    <location>
        <begin position="118"/>
        <end position="128"/>
    </location>
</feature>
<keyword evidence="3" id="KW-1185">Reference proteome</keyword>
<evidence type="ECO:0000256" key="1">
    <source>
        <dbReference type="SAM" id="MobiDB-lite"/>
    </source>
</evidence>
<organism evidence="2 3">
    <name type="scientific">Triparma verrucosa</name>
    <dbReference type="NCBI Taxonomy" id="1606542"/>
    <lineage>
        <taxon>Eukaryota</taxon>
        <taxon>Sar</taxon>
        <taxon>Stramenopiles</taxon>
        <taxon>Ochrophyta</taxon>
        <taxon>Bolidophyceae</taxon>
        <taxon>Parmales</taxon>
        <taxon>Triparmaceae</taxon>
        <taxon>Triparma</taxon>
    </lineage>
</organism>
<dbReference type="AlphaFoldDB" id="A0A9W7FJE5"/>
<proteinExistence type="predicted"/>
<dbReference type="Proteomes" id="UP001165160">
    <property type="component" value="Unassembled WGS sequence"/>
</dbReference>
<evidence type="ECO:0000313" key="2">
    <source>
        <dbReference type="EMBL" id="GMI13165.1"/>
    </source>
</evidence>
<sequence length="188" mass="20660">MDDLDETTIPFTIIDTRVDTRVNTRVSDVRASRKAESWDEHASSKAFKSSCASHPDNGGVRQGFDVVPLVLETINMASTTLRDDDDEEEDLVVPMHLQTPDEEMGIPGQWESVKKPSDFTTSPTSSEINEMEGWEPEKVPLPAWAVDGKVVGTGGELKDGAEEFSEYARGFKDGGELAESIAKKQRNG</sequence>
<name>A0A9W7FJE5_9STRA</name>
<comment type="caution">
    <text evidence="2">The sequence shown here is derived from an EMBL/GenBank/DDBJ whole genome shotgun (WGS) entry which is preliminary data.</text>
</comment>
<gene>
    <name evidence="2" type="ORF">TrVE_jg124</name>
</gene>
<evidence type="ECO:0000313" key="3">
    <source>
        <dbReference type="Proteomes" id="UP001165160"/>
    </source>
</evidence>